<name>A0ABP0V8T4_9BRYO</name>
<dbReference type="InterPro" id="IPR013320">
    <property type="entry name" value="ConA-like_dom_sf"/>
</dbReference>
<dbReference type="EMBL" id="CAXAQS010000161">
    <property type="protein sequence ID" value="CAK9250376.1"/>
    <property type="molecule type" value="Genomic_DNA"/>
</dbReference>
<dbReference type="Proteomes" id="UP001497444">
    <property type="component" value="Unassembled WGS sequence"/>
</dbReference>
<gene>
    <name evidence="2" type="ORF">CSSPJE1EN1_LOCUS25754</name>
</gene>
<sequence>MARNNDTGLAVVHALVVLSTILFAITGIGNGDNNGSFLEEWQRPTSDLFTVYANAKQGMAKSGNANRDAHDGWSLKLMLNPNASRRDGGSPATETKSRYKYGTYWARAKTANCSAQPKADVVTGIFTYFNDGADRNGNGLPDNNEIDFEWLCAEPEVVYLTIWTDYRESDPAKFRNVHRTINIKTGRILMECYREQFGWCSTSGKPLSESERQPTKIEAISNYYSPTRYYDYGITFEANRVHFMIVANGVTHTLWDYRGHSDRIPDQPMYFMHNVWHTDNWYPMDDNGSAVETPKYPVNVYIDTSSFAPLNN</sequence>
<dbReference type="SUPFAM" id="SSF49899">
    <property type="entry name" value="Concanavalin A-like lectins/glucanases"/>
    <property type="match status" value="1"/>
</dbReference>
<accession>A0ABP0V8T4</accession>
<reference evidence="2" key="1">
    <citation type="submission" date="2024-02" db="EMBL/GenBank/DDBJ databases">
        <authorList>
            <consortium name="ELIXIR-Norway"/>
            <consortium name="Elixir Norway"/>
        </authorList>
    </citation>
    <scope>NUCLEOTIDE SEQUENCE</scope>
</reference>
<keyword evidence="3" id="KW-1185">Reference proteome</keyword>
<protein>
    <recommendedName>
        <fullName evidence="1">GH16 domain-containing protein</fullName>
    </recommendedName>
</protein>
<feature type="domain" description="GH16" evidence="1">
    <location>
        <begin position="38"/>
        <end position="302"/>
    </location>
</feature>
<comment type="caution">
    <text evidence="2">The sequence shown here is derived from an EMBL/GenBank/DDBJ whole genome shotgun (WGS) entry which is preliminary data.</text>
</comment>
<proteinExistence type="predicted"/>
<evidence type="ECO:0000259" key="1">
    <source>
        <dbReference type="PROSITE" id="PS51762"/>
    </source>
</evidence>
<dbReference type="InterPro" id="IPR000757">
    <property type="entry name" value="Beta-glucanase-like"/>
</dbReference>
<dbReference type="Gene3D" id="2.60.120.200">
    <property type="match status" value="1"/>
</dbReference>
<evidence type="ECO:0000313" key="2">
    <source>
        <dbReference type="EMBL" id="CAK9250376.1"/>
    </source>
</evidence>
<evidence type="ECO:0000313" key="3">
    <source>
        <dbReference type="Proteomes" id="UP001497444"/>
    </source>
</evidence>
<dbReference type="PROSITE" id="PS51762">
    <property type="entry name" value="GH16_2"/>
    <property type="match status" value="1"/>
</dbReference>
<dbReference type="CDD" id="cd00413">
    <property type="entry name" value="Glyco_hydrolase_16"/>
    <property type="match status" value="1"/>
</dbReference>
<organism evidence="2 3">
    <name type="scientific">Sphagnum jensenii</name>
    <dbReference type="NCBI Taxonomy" id="128206"/>
    <lineage>
        <taxon>Eukaryota</taxon>
        <taxon>Viridiplantae</taxon>
        <taxon>Streptophyta</taxon>
        <taxon>Embryophyta</taxon>
        <taxon>Bryophyta</taxon>
        <taxon>Sphagnophytina</taxon>
        <taxon>Sphagnopsida</taxon>
        <taxon>Sphagnales</taxon>
        <taxon>Sphagnaceae</taxon>
        <taxon>Sphagnum</taxon>
    </lineage>
</organism>